<feature type="domain" description="Phage neck terminator protein gp12-like" evidence="1">
    <location>
        <begin position="22"/>
        <end position="175"/>
    </location>
</feature>
<keyword evidence="3" id="KW-1185">Reference proteome</keyword>
<protein>
    <recommendedName>
        <fullName evidence="1">Phage neck terminator protein gp12-like domain-containing protein</fullName>
    </recommendedName>
</protein>
<name>A0ABY9R7I5_9BACT</name>
<accession>A0ABY9R7I5</accession>
<gene>
    <name evidence="2" type="ORF">KPS_001263</name>
</gene>
<dbReference type="Proteomes" id="UP001180616">
    <property type="component" value="Chromosome"/>
</dbReference>
<dbReference type="RefSeq" id="WP_309542523.1">
    <property type="nucleotide sequence ID" value="NZ_CP133659.1"/>
</dbReference>
<sequence>MSNTSATGGYLESTAINGQAGVEDALQAAVAGITGLPGNLVRPRWQPEPPRQPKAEVTWCAIGALEYAATSHVRHDPEGDGHDVIVTHADVSAMASFYGPAADGAAFRLRDGLLVAQNRAALRQQGLAVVEVGTVSRRPEPSGTRWLERLDVPLVFRWGTERRVPVLNILKSSGTMEADAGTEPVVSFGCGGQE</sequence>
<dbReference type="InterPro" id="IPR057087">
    <property type="entry name" value="Gp12-like"/>
</dbReference>
<evidence type="ECO:0000313" key="2">
    <source>
        <dbReference type="EMBL" id="WMW66659.1"/>
    </source>
</evidence>
<dbReference type="EMBL" id="CP133659">
    <property type="protein sequence ID" value="WMW66659.1"/>
    <property type="molecule type" value="Genomic_DNA"/>
</dbReference>
<proteinExistence type="predicted"/>
<evidence type="ECO:0000259" key="1">
    <source>
        <dbReference type="Pfam" id="PF23961"/>
    </source>
</evidence>
<dbReference type="Pfam" id="PF23961">
    <property type="entry name" value="Phage_tail_terminator_9"/>
    <property type="match status" value="1"/>
</dbReference>
<organism evidence="2 3">
    <name type="scientific">Nitratidesulfovibrio liaohensis</name>
    <dbReference type="NCBI Taxonomy" id="2604158"/>
    <lineage>
        <taxon>Bacteria</taxon>
        <taxon>Pseudomonadati</taxon>
        <taxon>Thermodesulfobacteriota</taxon>
        <taxon>Desulfovibrionia</taxon>
        <taxon>Desulfovibrionales</taxon>
        <taxon>Desulfovibrionaceae</taxon>
        <taxon>Nitratidesulfovibrio</taxon>
    </lineage>
</organism>
<evidence type="ECO:0000313" key="3">
    <source>
        <dbReference type="Proteomes" id="UP001180616"/>
    </source>
</evidence>
<reference evidence="2" key="1">
    <citation type="submission" date="2023-09" db="EMBL/GenBank/DDBJ databases">
        <authorList>
            <consortium name="CW5 consortium"/>
            <person name="Lu C.-W."/>
        </authorList>
    </citation>
    <scope>NUCLEOTIDE SEQUENCE</scope>
    <source>
        <strain evidence="2">KPS</strain>
    </source>
</reference>